<feature type="compositionally biased region" description="Acidic residues" evidence="1">
    <location>
        <begin position="22"/>
        <end position="35"/>
    </location>
</feature>
<name>A0A314KSU7_NICAT</name>
<keyword evidence="3" id="KW-1185">Reference proteome</keyword>
<feature type="compositionally biased region" description="Basic and acidic residues" evidence="1">
    <location>
        <begin position="57"/>
        <end position="67"/>
    </location>
</feature>
<reference evidence="2" key="1">
    <citation type="submission" date="2016-11" db="EMBL/GenBank/DDBJ databases">
        <title>The genome of Nicotiana attenuata.</title>
        <authorList>
            <person name="Xu S."/>
            <person name="Brockmoeller T."/>
            <person name="Gaquerel E."/>
            <person name="Navarro A."/>
            <person name="Kuhl H."/>
            <person name="Gase K."/>
            <person name="Ling Z."/>
            <person name="Zhou W."/>
            <person name="Kreitzer C."/>
            <person name="Stanke M."/>
            <person name="Tang H."/>
            <person name="Lyons E."/>
            <person name="Pandey P."/>
            <person name="Pandey S.P."/>
            <person name="Timmermann B."/>
            <person name="Baldwin I.T."/>
        </authorList>
    </citation>
    <scope>NUCLEOTIDE SEQUENCE [LARGE SCALE GENOMIC DNA]</scope>
    <source>
        <strain evidence="2">UT</strain>
    </source>
</reference>
<gene>
    <name evidence="2" type="ORF">A4A49_18233</name>
</gene>
<dbReference type="Gramene" id="OIT32426">
    <property type="protein sequence ID" value="OIT32426"/>
    <property type="gene ID" value="A4A49_18233"/>
</dbReference>
<accession>A0A314KSU7</accession>
<evidence type="ECO:0000313" key="3">
    <source>
        <dbReference type="Proteomes" id="UP000187609"/>
    </source>
</evidence>
<dbReference type="EMBL" id="MJEQ01001063">
    <property type="protein sequence ID" value="OIT32426.1"/>
    <property type="molecule type" value="Genomic_DNA"/>
</dbReference>
<dbReference type="AlphaFoldDB" id="A0A314KSU7"/>
<organism evidence="2 3">
    <name type="scientific">Nicotiana attenuata</name>
    <name type="common">Coyote tobacco</name>
    <dbReference type="NCBI Taxonomy" id="49451"/>
    <lineage>
        <taxon>Eukaryota</taxon>
        <taxon>Viridiplantae</taxon>
        <taxon>Streptophyta</taxon>
        <taxon>Embryophyta</taxon>
        <taxon>Tracheophyta</taxon>
        <taxon>Spermatophyta</taxon>
        <taxon>Magnoliopsida</taxon>
        <taxon>eudicotyledons</taxon>
        <taxon>Gunneridae</taxon>
        <taxon>Pentapetalae</taxon>
        <taxon>asterids</taxon>
        <taxon>lamiids</taxon>
        <taxon>Solanales</taxon>
        <taxon>Solanaceae</taxon>
        <taxon>Nicotianoideae</taxon>
        <taxon>Nicotianeae</taxon>
        <taxon>Nicotiana</taxon>
    </lineage>
</organism>
<feature type="region of interest" description="Disordered" evidence="1">
    <location>
        <begin position="1"/>
        <end position="99"/>
    </location>
</feature>
<dbReference type="Proteomes" id="UP000187609">
    <property type="component" value="Unassembled WGS sequence"/>
</dbReference>
<protein>
    <submittedName>
        <fullName evidence="2">Uncharacterized protein</fullName>
    </submittedName>
</protein>
<comment type="caution">
    <text evidence="2">The sequence shown here is derived from an EMBL/GenBank/DDBJ whole genome shotgun (WGS) entry which is preliminary data.</text>
</comment>
<proteinExistence type="predicted"/>
<sequence>MKLWCGQTEEGSEGELPFGATGEEDSTDEENEQEEQSVNKGKAKQSLGKSIVNEEENNQRDKIEQHAEGGGGQKTLSTDPSKILPPAKPNILAEKPTRGTELMDPVAVQSTHIHIEEGIEKANVGVSASIQSCPNAEAAGGNTSTQITAEE</sequence>
<evidence type="ECO:0000313" key="2">
    <source>
        <dbReference type="EMBL" id="OIT32426.1"/>
    </source>
</evidence>
<evidence type="ECO:0000256" key="1">
    <source>
        <dbReference type="SAM" id="MobiDB-lite"/>
    </source>
</evidence>